<keyword evidence="2" id="KW-0732">Signal</keyword>
<feature type="region of interest" description="Disordered" evidence="1">
    <location>
        <begin position="69"/>
        <end position="148"/>
    </location>
</feature>
<dbReference type="AlphaFoldDB" id="A0A9K3KIG7"/>
<gene>
    <name evidence="4" type="ORF">IV203_021838</name>
    <name evidence="3" type="ORF">IV203_033456</name>
</gene>
<accession>A0A9K3KIG7</accession>
<protein>
    <submittedName>
        <fullName evidence="4">Uncharacterized protein</fullName>
    </submittedName>
</protein>
<evidence type="ECO:0000256" key="2">
    <source>
        <dbReference type="SAM" id="SignalP"/>
    </source>
</evidence>
<reference evidence="4" key="1">
    <citation type="journal article" date="2021" name="Sci. Rep.">
        <title>Diploid genomic architecture of Nitzschia inconspicua, an elite biomass production diatom.</title>
        <authorList>
            <person name="Oliver A."/>
            <person name="Podell S."/>
            <person name="Pinowska A."/>
            <person name="Traller J.C."/>
            <person name="Smith S.R."/>
            <person name="McClure R."/>
            <person name="Beliaev A."/>
            <person name="Bohutskyi P."/>
            <person name="Hill E.A."/>
            <person name="Rabines A."/>
            <person name="Zheng H."/>
            <person name="Allen L.Z."/>
            <person name="Kuo A."/>
            <person name="Grigoriev I.V."/>
            <person name="Allen A.E."/>
            <person name="Hazlebeck D."/>
            <person name="Allen E.E."/>
        </authorList>
    </citation>
    <scope>NUCLEOTIDE SEQUENCE</scope>
    <source>
        <strain evidence="4">Hildebrandi</strain>
    </source>
</reference>
<name>A0A9K3KIG7_9STRA</name>
<comment type="caution">
    <text evidence="4">The sequence shown here is derived from an EMBL/GenBank/DDBJ whole genome shotgun (WGS) entry which is preliminary data.</text>
</comment>
<feature type="compositionally biased region" description="Basic and acidic residues" evidence="1">
    <location>
        <begin position="130"/>
        <end position="148"/>
    </location>
</feature>
<feature type="signal peptide" evidence="2">
    <location>
        <begin position="1"/>
        <end position="19"/>
    </location>
</feature>
<feature type="compositionally biased region" description="Basic and acidic residues" evidence="1">
    <location>
        <begin position="85"/>
        <end position="96"/>
    </location>
</feature>
<reference evidence="4" key="2">
    <citation type="submission" date="2021-04" db="EMBL/GenBank/DDBJ databases">
        <authorList>
            <person name="Podell S."/>
        </authorList>
    </citation>
    <scope>NUCLEOTIDE SEQUENCE</scope>
    <source>
        <strain evidence="4">Hildebrandi</strain>
    </source>
</reference>
<feature type="compositionally biased region" description="Low complexity" evidence="1">
    <location>
        <begin position="114"/>
        <end position="125"/>
    </location>
</feature>
<dbReference type="EMBL" id="JAGRRH010000079">
    <property type="protein sequence ID" value="KAG7337611.1"/>
    <property type="molecule type" value="Genomic_DNA"/>
</dbReference>
<evidence type="ECO:0000313" key="3">
    <source>
        <dbReference type="EMBL" id="KAG7337611.1"/>
    </source>
</evidence>
<feature type="chain" id="PRO_5039882924" evidence="2">
    <location>
        <begin position="20"/>
        <end position="148"/>
    </location>
</feature>
<keyword evidence="5" id="KW-1185">Reference proteome</keyword>
<dbReference type="Proteomes" id="UP000693970">
    <property type="component" value="Unassembled WGS sequence"/>
</dbReference>
<evidence type="ECO:0000313" key="5">
    <source>
        <dbReference type="Proteomes" id="UP000693970"/>
    </source>
</evidence>
<evidence type="ECO:0000313" key="4">
    <source>
        <dbReference type="EMBL" id="KAG7343830.1"/>
    </source>
</evidence>
<proteinExistence type="predicted"/>
<sequence length="148" mass="16525">MKYSFLFATVAAVFPLGLAQIRGAGHSKDVRQKSLEMLEDKKYEYNIEFGSKISNHQYRRLLTKTEIDPFPKEAETVKKRKTSKTSKEAKSDDAYPKKILAPKPSKASKEHTSKGSAPKPSKTSKGSGGKKKELGYSKDSEKLTKVLK</sequence>
<dbReference type="EMBL" id="JAGRRH010000023">
    <property type="protein sequence ID" value="KAG7343830.1"/>
    <property type="molecule type" value="Genomic_DNA"/>
</dbReference>
<organism evidence="4 5">
    <name type="scientific">Nitzschia inconspicua</name>
    <dbReference type="NCBI Taxonomy" id="303405"/>
    <lineage>
        <taxon>Eukaryota</taxon>
        <taxon>Sar</taxon>
        <taxon>Stramenopiles</taxon>
        <taxon>Ochrophyta</taxon>
        <taxon>Bacillariophyta</taxon>
        <taxon>Bacillariophyceae</taxon>
        <taxon>Bacillariophycidae</taxon>
        <taxon>Bacillariales</taxon>
        <taxon>Bacillariaceae</taxon>
        <taxon>Nitzschia</taxon>
    </lineage>
</organism>
<evidence type="ECO:0000256" key="1">
    <source>
        <dbReference type="SAM" id="MobiDB-lite"/>
    </source>
</evidence>